<dbReference type="EMBL" id="LT607410">
    <property type="protein sequence ID" value="SCF44745.1"/>
    <property type="molecule type" value="Genomic_DNA"/>
</dbReference>
<sequence length="65" mass="7278">MTSNDNDRSALFLATPNNDERDDSGVTFDGSEEAMRQLRHPFTVAPTRPSKRPTASRGDDPEQRD</sequence>
<evidence type="ECO:0000313" key="3">
    <source>
        <dbReference type="Proteomes" id="UP000198228"/>
    </source>
</evidence>
<dbReference type="AlphaFoldDB" id="A0A1C5AHQ2"/>
<gene>
    <name evidence="2" type="ORF">GA0074696_6053</name>
</gene>
<reference evidence="2 3" key="1">
    <citation type="submission" date="2016-06" db="EMBL/GenBank/DDBJ databases">
        <authorList>
            <person name="Kjaerup R.B."/>
            <person name="Dalgaard T.S."/>
            <person name="Juul-Madsen H.R."/>
        </authorList>
    </citation>
    <scope>NUCLEOTIDE SEQUENCE [LARGE SCALE GENOMIC DNA]</scope>
    <source>
        <strain evidence="2 3">DSM 43821</strain>
    </source>
</reference>
<proteinExistence type="predicted"/>
<dbReference type="RefSeq" id="WP_157746149.1">
    <property type="nucleotide sequence ID" value="NZ_LT607410.1"/>
</dbReference>
<protein>
    <submittedName>
        <fullName evidence="2">Uncharacterized protein</fullName>
    </submittedName>
</protein>
<accession>A0A1C5AHQ2</accession>
<evidence type="ECO:0000256" key="1">
    <source>
        <dbReference type="SAM" id="MobiDB-lite"/>
    </source>
</evidence>
<feature type="region of interest" description="Disordered" evidence="1">
    <location>
        <begin position="1"/>
        <end position="65"/>
    </location>
</feature>
<name>A0A1C5AHQ2_9ACTN</name>
<dbReference type="Proteomes" id="UP000198228">
    <property type="component" value="Chromosome I"/>
</dbReference>
<evidence type="ECO:0000313" key="2">
    <source>
        <dbReference type="EMBL" id="SCF44745.1"/>
    </source>
</evidence>
<organism evidence="2 3">
    <name type="scientific">Micromonospora purpureochromogenes</name>
    <dbReference type="NCBI Taxonomy" id="47872"/>
    <lineage>
        <taxon>Bacteria</taxon>
        <taxon>Bacillati</taxon>
        <taxon>Actinomycetota</taxon>
        <taxon>Actinomycetes</taxon>
        <taxon>Micromonosporales</taxon>
        <taxon>Micromonosporaceae</taxon>
        <taxon>Micromonospora</taxon>
    </lineage>
</organism>